<sequence>MSAPHLPEWRPSSPSSWGAQDLSQLRQSQLRKVSAMPADHGVVIEEVESGWVGAIISVEASGGVAVVSLEDRRGKVRSFPLGHGFLHEGQPVELTPPTPRTAAPKPTRTASGSVAVHDAPARVARASRIWVEGTHDAELVEKVWGEDLRIEGIVVEPLHGADDLLGAIRAFRPGPQRRVGVLLDHLVPGSKESRIAREVMQQQGAHGNVAVLGHPYVDVWQAVKPHLLGFTRWPDIPRSQDIKVGTLQALGWPHANQRDIAHGWKRILAQVTSYADLEPSLLGRVEELIDFVTVEP</sequence>
<evidence type="ECO:0000259" key="3">
    <source>
        <dbReference type="Pfam" id="PF22845"/>
    </source>
</evidence>
<proteinExistence type="predicted"/>
<keyword evidence="6" id="KW-1185">Reference proteome</keyword>
<evidence type="ECO:0000313" key="5">
    <source>
        <dbReference type="EMBL" id="MBA8920928.1"/>
    </source>
</evidence>
<evidence type="ECO:0000256" key="1">
    <source>
        <dbReference type="SAM" id="MobiDB-lite"/>
    </source>
</evidence>
<dbReference type="EMBL" id="JACJIH010000001">
    <property type="protein sequence ID" value="MBA8920928.1"/>
    <property type="molecule type" value="Genomic_DNA"/>
</dbReference>
<dbReference type="Proteomes" id="UP000546252">
    <property type="component" value="Unassembled WGS sequence"/>
</dbReference>
<dbReference type="OrthoDB" id="3398606at2"/>
<evidence type="ECO:0000259" key="2">
    <source>
        <dbReference type="Pfam" id="PF11296"/>
    </source>
</evidence>
<reference evidence="4" key="1">
    <citation type="submission" date="2015-12" db="EMBL/GenBank/DDBJ databases">
        <authorList>
            <person name="Shamseldin A."/>
            <person name="Moawad H."/>
            <person name="Abd El-Rahim W.M."/>
            <person name="Sadowsky M.J."/>
        </authorList>
    </citation>
    <scope>NUCLEOTIDE SEQUENCE [LARGE SCALE GENOMIC DNA]</scope>
    <source>
        <strain evidence="4">CD08_7</strain>
    </source>
</reference>
<gene>
    <name evidence="4" type="ORF">AVL63_06540</name>
    <name evidence="5" type="ORF">HNR24_000861</name>
</gene>
<evidence type="ECO:0000313" key="7">
    <source>
        <dbReference type="Proteomes" id="UP000546252"/>
    </source>
</evidence>
<dbReference type="STRING" id="317018.AVL63_06540"/>
<feature type="compositionally biased region" description="Low complexity" evidence="1">
    <location>
        <begin position="100"/>
        <end position="110"/>
    </location>
</feature>
<organism evidence="4 6">
    <name type="scientific">Nesterenkonia jeotgali</name>
    <dbReference type="NCBI Taxonomy" id="317018"/>
    <lineage>
        <taxon>Bacteria</taxon>
        <taxon>Bacillati</taxon>
        <taxon>Actinomycetota</taxon>
        <taxon>Actinomycetes</taxon>
        <taxon>Micrococcales</taxon>
        <taxon>Micrococcaceae</taxon>
        <taxon>Nesterenkonia</taxon>
    </lineage>
</organism>
<feature type="domain" description="DUF3097" evidence="2">
    <location>
        <begin position="127"/>
        <end position="293"/>
    </location>
</feature>
<evidence type="ECO:0000313" key="4">
    <source>
        <dbReference type="EMBL" id="KUG58269.1"/>
    </source>
</evidence>
<feature type="region of interest" description="Disordered" evidence="1">
    <location>
        <begin position="87"/>
        <end position="114"/>
    </location>
</feature>
<dbReference type="InterPro" id="IPR053883">
    <property type="entry name" value="DUF3097_N"/>
</dbReference>
<dbReference type="Pfam" id="PF22845">
    <property type="entry name" value="DUF3097_N"/>
    <property type="match status" value="1"/>
</dbReference>
<dbReference type="Proteomes" id="UP000054023">
    <property type="component" value="Unassembled WGS sequence"/>
</dbReference>
<dbReference type="Pfam" id="PF11296">
    <property type="entry name" value="DUF3097_C"/>
    <property type="match status" value="1"/>
</dbReference>
<comment type="caution">
    <text evidence="4">The sequence shown here is derived from an EMBL/GenBank/DDBJ whole genome shotgun (WGS) entry which is preliminary data.</text>
</comment>
<dbReference type="RefSeq" id="WP_058889363.1">
    <property type="nucleotide sequence ID" value="NZ_BAAAKT010000002.1"/>
</dbReference>
<reference evidence="5 7" key="3">
    <citation type="submission" date="2020-08" db="EMBL/GenBank/DDBJ databases">
        <title>Sequencing the genomes of 1000 actinobacteria strains.</title>
        <authorList>
            <person name="Klenk H.-P."/>
        </authorList>
    </citation>
    <scope>NUCLEOTIDE SEQUENCE [LARGE SCALE GENOMIC DNA]</scope>
    <source>
        <strain evidence="5 7">DSM 19081</strain>
    </source>
</reference>
<name>A0A0W8IE87_9MICC</name>
<dbReference type="EMBL" id="LQBM01000004">
    <property type="protein sequence ID" value="KUG58269.1"/>
    <property type="molecule type" value="Genomic_DNA"/>
</dbReference>
<reference evidence="6" key="2">
    <citation type="submission" date="2015-12" db="EMBL/GenBank/DDBJ databases">
        <authorList>
            <person name="Nair G.R."/>
            <person name="Kaur G."/>
            <person name="Mayilraj S."/>
        </authorList>
    </citation>
    <scope>NUCLEOTIDE SEQUENCE [LARGE SCALE GENOMIC DNA]</scope>
    <source>
        <strain evidence="6">CD08_7</strain>
    </source>
</reference>
<feature type="domain" description="DUF3097" evidence="3">
    <location>
        <begin position="36"/>
        <end position="97"/>
    </location>
</feature>
<accession>A0A0W8IE87</accession>
<evidence type="ECO:0000313" key="6">
    <source>
        <dbReference type="Proteomes" id="UP000054023"/>
    </source>
</evidence>
<protein>
    <recommendedName>
        <fullName evidence="8">DUF3097 domain-containing protein</fullName>
    </recommendedName>
</protein>
<dbReference type="AlphaFoldDB" id="A0A0W8IE87"/>
<evidence type="ECO:0008006" key="8">
    <source>
        <dbReference type="Google" id="ProtNLM"/>
    </source>
</evidence>
<dbReference type="InterPro" id="IPR021447">
    <property type="entry name" value="DUF3097_C"/>
</dbReference>